<dbReference type="InterPro" id="IPR050767">
    <property type="entry name" value="Sel1_AlgK"/>
</dbReference>
<keyword evidence="3" id="KW-1185">Reference proteome</keyword>
<protein>
    <submittedName>
        <fullName evidence="2">Uncharacterized protein</fullName>
    </submittedName>
</protein>
<dbReference type="SUPFAM" id="SSF81901">
    <property type="entry name" value="HCP-like"/>
    <property type="match status" value="1"/>
</dbReference>
<dbReference type="SMART" id="SM00671">
    <property type="entry name" value="SEL1"/>
    <property type="match status" value="3"/>
</dbReference>
<evidence type="ECO:0000256" key="1">
    <source>
        <dbReference type="ARBA" id="ARBA00038101"/>
    </source>
</evidence>
<dbReference type="InterPro" id="IPR011990">
    <property type="entry name" value="TPR-like_helical_dom_sf"/>
</dbReference>
<reference evidence="2 3" key="1">
    <citation type="submission" date="2024-04" db="EMBL/GenBank/DDBJ databases">
        <title>Tritrichomonas musculus Genome.</title>
        <authorList>
            <person name="Alves-Ferreira E."/>
            <person name="Grigg M."/>
            <person name="Lorenzi H."/>
            <person name="Galac M."/>
        </authorList>
    </citation>
    <scope>NUCLEOTIDE SEQUENCE [LARGE SCALE GENOMIC DNA]</scope>
    <source>
        <strain evidence="2 3">EAF2021</strain>
    </source>
</reference>
<organism evidence="2 3">
    <name type="scientific">Tritrichomonas musculus</name>
    <dbReference type="NCBI Taxonomy" id="1915356"/>
    <lineage>
        <taxon>Eukaryota</taxon>
        <taxon>Metamonada</taxon>
        <taxon>Parabasalia</taxon>
        <taxon>Tritrichomonadida</taxon>
        <taxon>Tritrichomonadidae</taxon>
        <taxon>Tritrichomonas</taxon>
    </lineage>
</organism>
<comment type="similarity">
    <text evidence="1">Belongs to the sel-1 family.</text>
</comment>
<gene>
    <name evidence="2" type="ORF">M9Y10_018823</name>
</gene>
<dbReference type="InterPro" id="IPR006597">
    <property type="entry name" value="Sel1-like"/>
</dbReference>
<sequence>MYLINLASLNRLKEAHFYVGYFYHNGYYIKRDIIKAIHYYKEGSSFNDQYAKNNLAIIYKKGYEDVIPANAANAIEYLEEAIRQKNDVLSMYNLANIYIYGDAFGNKIDKAIELLYNSLDQFNHSYTLFCLALVKKFGFQIELIEKYVEELNNKNSKVKVSSMTSYLSLWQLNDTFTFYYKSYQDNYFLYDHSRDFVSFSDFQKQKRTSSNHKNVTNINYLFYEGFGIEI</sequence>
<dbReference type="Proteomes" id="UP001470230">
    <property type="component" value="Unassembled WGS sequence"/>
</dbReference>
<dbReference type="EMBL" id="JAPFFF010000027">
    <property type="protein sequence ID" value="KAK8847791.1"/>
    <property type="molecule type" value="Genomic_DNA"/>
</dbReference>
<dbReference type="PANTHER" id="PTHR11102">
    <property type="entry name" value="SEL-1-LIKE PROTEIN"/>
    <property type="match status" value="1"/>
</dbReference>
<dbReference type="PANTHER" id="PTHR11102:SF160">
    <property type="entry name" value="ERAD-ASSOCIATED E3 UBIQUITIN-PROTEIN LIGASE COMPONENT HRD3"/>
    <property type="match status" value="1"/>
</dbReference>
<proteinExistence type="inferred from homology"/>
<accession>A0ABR2HHU0</accession>
<evidence type="ECO:0000313" key="2">
    <source>
        <dbReference type="EMBL" id="KAK8847791.1"/>
    </source>
</evidence>
<dbReference type="Pfam" id="PF08238">
    <property type="entry name" value="Sel1"/>
    <property type="match status" value="3"/>
</dbReference>
<comment type="caution">
    <text evidence="2">The sequence shown here is derived from an EMBL/GenBank/DDBJ whole genome shotgun (WGS) entry which is preliminary data.</text>
</comment>
<dbReference type="Gene3D" id="1.25.40.10">
    <property type="entry name" value="Tetratricopeptide repeat domain"/>
    <property type="match status" value="1"/>
</dbReference>
<name>A0ABR2HHU0_9EUKA</name>
<evidence type="ECO:0000313" key="3">
    <source>
        <dbReference type="Proteomes" id="UP001470230"/>
    </source>
</evidence>